<name>F0WYH1_9STRA</name>
<dbReference type="AlphaFoldDB" id="F0WYH1"/>
<reference evidence="1" key="2">
    <citation type="submission" date="2011-02" db="EMBL/GenBank/DDBJ databases">
        <authorList>
            <person name="MacLean D."/>
        </authorList>
    </citation>
    <scope>NUCLEOTIDE SEQUENCE</scope>
</reference>
<sequence>MAMKAHQQDNQDRLTMKSDTEVCTHFLQYLLHRLSYKTVSLSTASSGIF</sequence>
<dbReference type="EMBL" id="FR824426">
    <property type="protein sequence ID" value="CCA26526.1"/>
    <property type="molecule type" value="Genomic_DNA"/>
</dbReference>
<dbReference type="HOGENOM" id="CLU_3145602_0_0_1"/>
<organism evidence="1">
    <name type="scientific">Albugo laibachii Nc14</name>
    <dbReference type="NCBI Taxonomy" id="890382"/>
    <lineage>
        <taxon>Eukaryota</taxon>
        <taxon>Sar</taxon>
        <taxon>Stramenopiles</taxon>
        <taxon>Oomycota</taxon>
        <taxon>Peronosporomycetes</taxon>
        <taxon>Albuginales</taxon>
        <taxon>Albuginaceae</taxon>
        <taxon>Albugo</taxon>
    </lineage>
</organism>
<gene>
    <name evidence="1" type="primary">AlNc14C382G11232</name>
    <name evidence="1" type="ORF">ALNC14_126700</name>
</gene>
<protein>
    <submittedName>
        <fullName evidence="1">AlNc14C382G11232 protein</fullName>
    </submittedName>
</protein>
<accession>F0WYH1</accession>
<reference evidence="1" key="1">
    <citation type="journal article" date="2011" name="PLoS Biol.">
        <title>Gene gain and loss during evolution of obligate parasitism in the white rust pathogen of Arabidopsis thaliana.</title>
        <authorList>
            <person name="Kemen E."/>
            <person name="Gardiner A."/>
            <person name="Schultz-Larsen T."/>
            <person name="Kemen A.C."/>
            <person name="Balmuth A.L."/>
            <person name="Robert-Seilaniantz A."/>
            <person name="Bailey K."/>
            <person name="Holub E."/>
            <person name="Studholme D.J."/>
            <person name="Maclean D."/>
            <person name="Jones J.D."/>
        </authorList>
    </citation>
    <scope>NUCLEOTIDE SEQUENCE</scope>
</reference>
<evidence type="ECO:0000313" key="1">
    <source>
        <dbReference type="EMBL" id="CCA26526.1"/>
    </source>
</evidence>
<proteinExistence type="predicted"/>